<dbReference type="GeneID" id="81432170"/>
<evidence type="ECO:0000259" key="6">
    <source>
        <dbReference type="Pfam" id="PF00324"/>
    </source>
</evidence>
<evidence type="ECO:0000256" key="1">
    <source>
        <dbReference type="ARBA" id="ARBA00004141"/>
    </source>
</evidence>
<dbReference type="PANTHER" id="PTHR43341">
    <property type="entry name" value="AMINO ACID PERMEASE"/>
    <property type="match status" value="1"/>
</dbReference>
<keyword evidence="4 5" id="KW-0472">Membrane</keyword>
<feature type="transmembrane region" description="Helical" evidence="5">
    <location>
        <begin position="12"/>
        <end position="32"/>
    </location>
</feature>
<keyword evidence="3 5" id="KW-1133">Transmembrane helix</keyword>
<dbReference type="PANTHER" id="PTHR43341:SF37">
    <property type="entry name" value="AMINO ACID TRANSPORTER (EUROFUNG)"/>
    <property type="match status" value="1"/>
</dbReference>
<evidence type="ECO:0000313" key="7">
    <source>
        <dbReference type="EMBL" id="KAJ5388994.1"/>
    </source>
</evidence>
<accession>A0A9W9VTR2</accession>
<evidence type="ECO:0000256" key="3">
    <source>
        <dbReference type="ARBA" id="ARBA00022989"/>
    </source>
</evidence>
<dbReference type="RefSeq" id="XP_056559722.1">
    <property type="nucleotide sequence ID" value="XM_056692993.1"/>
</dbReference>
<dbReference type="Gene3D" id="1.20.1740.10">
    <property type="entry name" value="Amino acid/polyamine transporter I"/>
    <property type="match status" value="1"/>
</dbReference>
<dbReference type="EMBL" id="JAPZBS010000001">
    <property type="protein sequence ID" value="KAJ5388994.1"/>
    <property type="molecule type" value="Genomic_DNA"/>
</dbReference>
<comment type="caution">
    <text evidence="7">The sequence shown here is derived from an EMBL/GenBank/DDBJ whole genome shotgun (WGS) entry which is preliminary data.</text>
</comment>
<gene>
    <name evidence="7" type="ORF">N7496_000062</name>
</gene>
<dbReference type="InterPro" id="IPR050524">
    <property type="entry name" value="APC_YAT"/>
</dbReference>
<dbReference type="GO" id="GO:0015171">
    <property type="term" value="F:amino acid transmembrane transporter activity"/>
    <property type="evidence" value="ECO:0007669"/>
    <property type="project" value="TreeGrafter"/>
</dbReference>
<reference evidence="7" key="1">
    <citation type="submission" date="2022-11" db="EMBL/GenBank/DDBJ databases">
        <authorList>
            <person name="Petersen C."/>
        </authorList>
    </citation>
    <scope>NUCLEOTIDE SEQUENCE</scope>
    <source>
        <strain evidence="7">IBT 29864</strain>
    </source>
</reference>
<keyword evidence="2 5" id="KW-0812">Transmembrane</keyword>
<proteinExistence type="predicted"/>
<organism evidence="7 8">
    <name type="scientific">Penicillium cataractarum</name>
    <dbReference type="NCBI Taxonomy" id="2100454"/>
    <lineage>
        <taxon>Eukaryota</taxon>
        <taxon>Fungi</taxon>
        <taxon>Dikarya</taxon>
        <taxon>Ascomycota</taxon>
        <taxon>Pezizomycotina</taxon>
        <taxon>Eurotiomycetes</taxon>
        <taxon>Eurotiomycetidae</taxon>
        <taxon>Eurotiales</taxon>
        <taxon>Aspergillaceae</taxon>
        <taxon>Penicillium</taxon>
    </lineage>
</organism>
<evidence type="ECO:0000256" key="4">
    <source>
        <dbReference type="ARBA" id="ARBA00023136"/>
    </source>
</evidence>
<dbReference type="GO" id="GO:0016020">
    <property type="term" value="C:membrane"/>
    <property type="evidence" value="ECO:0007669"/>
    <property type="project" value="UniProtKB-SubCell"/>
</dbReference>
<dbReference type="AlphaFoldDB" id="A0A9W9VTR2"/>
<dbReference type="InterPro" id="IPR004841">
    <property type="entry name" value="AA-permease/SLC12A_dom"/>
</dbReference>
<evidence type="ECO:0000313" key="8">
    <source>
        <dbReference type="Proteomes" id="UP001147782"/>
    </source>
</evidence>
<comment type="subcellular location">
    <subcellularLocation>
        <location evidence="1">Membrane</location>
        <topology evidence="1">Multi-pass membrane protein</topology>
    </subcellularLocation>
</comment>
<dbReference type="Pfam" id="PF00324">
    <property type="entry name" value="AA_permease"/>
    <property type="match status" value="1"/>
</dbReference>
<dbReference type="OrthoDB" id="3900342at2759"/>
<name>A0A9W9VTR2_9EURO</name>
<evidence type="ECO:0000256" key="5">
    <source>
        <dbReference type="SAM" id="Phobius"/>
    </source>
</evidence>
<reference evidence="7" key="2">
    <citation type="journal article" date="2023" name="IMA Fungus">
        <title>Comparative genomic study of the Penicillium genus elucidates a diverse pangenome and 15 lateral gene transfer events.</title>
        <authorList>
            <person name="Petersen C."/>
            <person name="Sorensen T."/>
            <person name="Nielsen M.R."/>
            <person name="Sondergaard T.E."/>
            <person name="Sorensen J.L."/>
            <person name="Fitzpatrick D.A."/>
            <person name="Frisvad J.C."/>
            <person name="Nielsen K.L."/>
        </authorList>
    </citation>
    <scope>NUCLEOTIDE SEQUENCE</scope>
    <source>
        <strain evidence="7">IBT 29864</strain>
    </source>
</reference>
<feature type="transmembrane region" description="Helical" evidence="5">
    <location>
        <begin position="44"/>
        <end position="62"/>
    </location>
</feature>
<dbReference type="Proteomes" id="UP001147782">
    <property type="component" value="Unassembled WGS sequence"/>
</dbReference>
<feature type="domain" description="Amino acid permease/ SLC12A" evidence="6">
    <location>
        <begin position="4"/>
        <end position="93"/>
    </location>
</feature>
<protein>
    <recommendedName>
        <fullName evidence="6">Amino acid permease/ SLC12A domain-containing protein</fullName>
    </recommendedName>
</protein>
<sequence length="93" mass="10705">MNHKIFGKADSMGRPWAGYIATIGIGGSLAYINVSNTGAEVFQWLFNLVSLLTLFAWAMISLNHLRFRYSWKIYGRDEAHLPWKTMAYPWATY</sequence>
<evidence type="ECO:0000256" key="2">
    <source>
        <dbReference type="ARBA" id="ARBA00022692"/>
    </source>
</evidence>
<keyword evidence="8" id="KW-1185">Reference proteome</keyword>